<comment type="caution">
    <text evidence="3">The sequence shown here is derived from an EMBL/GenBank/DDBJ whole genome shotgun (WGS) entry which is preliminary data.</text>
</comment>
<evidence type="ECO:0000256" key="1">
    <source>
        <dbReference type="ARBA" id="ARBA00023004"/>
    </source>
</evidence>
<evidence type="ECO:0000313" key="3">
    <source>
        <dbReference type="EMBL" id="TGE38247.1"/>
    </source>
</evidence>
<dbReference type="GO" id="GO:0046914">
    <property type="term" value="F:transition metal ion binding"/>
    <property type="evidence" value="ECO:0007669"/>
    <property type="project" value="InterPro"/>
</dbReference>
<reference evidence="3 4" key="1">
    <citation type="submission" date="2019-03" db="EMBL/GenBank/DDBJ databases">
        <title>Draft Genome Sequence of Desulfosporosinus fructosivorans Strain 63.6F, Isolated from Marine Sediment in the Baltic Sea.</title>
        <authorList>
            <person name="Hausmann B."/>
            <person name="Vandieken V."/>
            <person name="Pjevac P."/>
            <person name="Schreck K."/>
            <person name="Herbold C.W."/>
            <person name="Loy A."/>
        </authorList>
    </citation>
    <scope>NUCLEOTIDE SEQUENCE [LARGE SCALE GENOMIC DNA]</scope>
    <source>
        <strain evidence="3 4">63.6F</strain>
    </source>
</reference>
<dbReference type="PANTHER" id="PTHR43151:SF1">
    <property type="entry name" value="SSR2333 PROTEIN"/>
    <property type="match status" value="1"/>
</dbReference>
<dbReference type="EMBL" id="SPQQ01000003">
    <property type="protein sequence ID" value="TGE38247.1"/>
    <property type="molecule type" value="Genomic_DNA"/>
</dbReference>
<evidence type="ECO:0000313" key="4">
    <source>
        <dbReference type="Proteomes" id="UP000298460"/>
    </source>
</evidence>
<keyword evidence="1" id="KW-0408">Iron</keyword>
<dbReference type="SMART" id="SM00899">
    <property type="entry name" value="FeoA"/>
    <property type="match status" value="1"/>
</dbReference>
<name>A0A4Z0R886_9FIRM</name>
<protein>
    <submittedName>
        <fullName evidence="3">Ferrous iron transport protein A</fullName>
    </submittedName>
</protein>
<dbReference type="Pfam" id="PF04023">
    <property type="entry name" value="FeoA"/>
    <property type="match status" value="1"/>
</dbReference>
<evidence type="ECO:0000259" key="2">
    <source>
        <dbReference type="SMART" id="SM00899"/>
    </source>
</evidence>
<dbReference type="InterPro" id="IPR007167">
    <property type="entry name" value="Fe-transptr_FeoA-like"/>
</dbReference>
<dbReference type="OrthoDB" id="5984at2"/>
<dbReference type="Proteomes" id="UP000298460">
    <property type="component" value="Unassembled WGS sequence"/>
</dbReference>
<dbReference type="AlphaFoldDB" id="A0A4Z0R886"/>
<dbReference type="InterPro" id="IPR008988">
    <property type="entry name" value="Transcriptional_repressor_C"/>
</dbReference>
<dbReference type="InterPro" id="IPR038157">
    <property type="entry name" value="FeoA_core_dom"/>
</dbReference>
<accession>A0A4Z0R886</accession>
<organism evidence="3 4">
    <name type="scientific">Desulfosporosinus fructosivorans</name>
    <dbReference type="NCBI Taxonomy" id="2018669"/>
    <lineage>
        <taxon>Bacteria</taxon>
        <taxon>Bacillati</taxon>
        <taxon>Bacillota</taxon>
        <taxon>Clostridia</taxon>
        <taxon>Eubacteriales</taxon>
        <taxon>Desulfitobacteriaceae</taxon>
        <taxon>Desulfosporosinus</taxon>
    </lineage>
</organism>
<dbReference type="RefSeq" id="WP_135546222.1">
    <property type="nucleotide sequence ID" value="NZ_SPQQ01000003.1"/>
</dbReference>
<dbReference type="InterPro" id="IPR053184">
    <property type="entry name" value="FeoA-like"/>
</dbReference>
<dbReference type="PANTHER" id="PTHR43151">
    <property type="entry name" value="FEOA FAMILY PROTEIN"/>
    <property type="match status" value="1"/>
</dbReference>
<dbReference type="SUPFAM" id="SSF50037">
    <property type="entry name" value="C-terminal domain of transcriptional repressors"/>
    <property type="match status" value="1"/>
</dbReference>
<sequence length="71" mass="7581">MPLTMLSPGKEAVIEVCRTKETTKKFLEGLGIIPGVTISVISEFSGNLIVSIKGSRLALNRGVAQQVLVQI</sequence>
<gene>
    <name evidence="3" type="ORF">E4K67_09770</name>
</gene>
<feature type="domain" description="Ferrous iron transporter FeoA-like" evidence="2">
    <location>
        <begin position="1"/>
        <end position="71"/>
    </location>
</feature>
<proteinExistence type="predicted"/>
<keyword evidence="4" id="KW-1185">Reference proteome</keyword>
<dbReference type="Gene3D" id="2.30.30.90">
    <property type="match status" value="1"/>
</dbReference>